<proteinExistence type="inferred from homology"/>
<dbReference type="SMART" id="SM00644">
    <property type="entry name" value="Ami_2"/>
    <property type="match status" value="1"/>
</dbReference>
<dbReference type="SMART" id="SM00701">
    <property type="entry name" value="PGRP"/>
    <property type="match status" value="1"/>
</dbReference>
<organism evidence="5 6">
    <name type="scientific">Algisphaera agarilytica</name>
    <dbReference type="NCBI Taxonomy" id="1385975"/>
    <lineage>
        <taxon>Bacteria</taxon>
        <taxon>Pseudomonadati</taxon>
        <taxon>Planctomycetota</taxon>
        <taxon>Phycisphaerae</taxon>
        <taxon>Phycisphaerales</taxon>
        <taxon>Phycisphaeraceae</taxon>
        <taxon>Algisphaera</taxon>
    </lineage>
</organism>
<dbReference type="InterPro" id="IPR002502">
    <property type="entry name" value="Amidase_domain"/>
</dbReference>
<evidence type="ECO:0000313" key="5">
    <source>
        <dbReference type="EMBL" id="MBB6430479.1"/>
    </source>
</evidence>
<evidence type="ECO:0000313" key="6">
    <source>
        <dbReference type="Proteomes" id="UP000541810"/>
    </source>
</evidence>
<evidence type="ECO:0008006" key="7">
    <source>
        <dbReference type="Google" id="ProtNLM"/>
    </source>
</evidence>
<reference evidence="5 6" key="1">
    <citation type="submission" date="2020-08" db="EMBL/GenBank/DDBJ databases">
        <title>Genomic Encyclopedia of Type Strains, Phase IV (KMG-IV): sequencing the most valuable type-strain genomes for metagenomic binning, comparative biology and taxonomic classification.</title>
        <authorList>
            <person name="Goeker M."/>
        </authorList>
    </citation>
    <scope>NUCLEOTIDE SEQUENCE [LARGE SCALE GENOMIC DNA]</scope>
    <source>
        <strain evidence="5 6">DSM 103725</strain>
    </source>
</reference>
<feature type="region of interest" description="Disordered" evidence="2">
    <location>
        <begin position="21"/>
        <end position="71"/>
    </location>
</feature>
<dbReference type="PROSITE" id="PS51318">
    <property type="entry name" value="TAT"/>
    <property type="match status" value="1"/>
</dbReference>
<comment type="caution">
    <text evidence="5">The sequence shown here is derived from an EMBL/GenBank/DDBJ whole genome shotgun (WGS) entry which is preliminary data.</text>
</comment>
<comment type="similarity">
    <text evidence="1">Belongs to the N-acetylmuramoyl-L-alanine amidase 2 family.</text>
</comment>
<dbReference type="PROSITE" id="PS51257">
    <property type="entry name" value="PROKAR_LIPOPROTEIN"/>
    <property type="match status" value="1"/>
</dbReference>
<dbReference type="InterPro" id="IPR006619">
    <property type="entry name" value="PGRP_domain_met/bac"/>
</dbReference>
<dbReference type="RefSeq" id="WP_184677993.1">
    <property type="nucleotide sequence ID" value="NZ_JACHGY010000001.1"/>
</dbReference>
<dbReference type="PANTHER" id="PTHR11022">
    <property type="entry name" value="PEPTIDOGLYCAN RECOGNITION PROTEIN"/>
    <property type="match status" value="1"/>
</dbReference>
<gene>
    <name evidence="5" type="ORF">HNQ40_002285</name>
</gene>
<evidence type="ECO:0000256" key="2">
    <source>
        <dbReference type="SAM" id="MobiDB-lite"/>
    </source>
</evidence>
<dbReference type="InterPro" id="IPR015510">
    <property type="entry name" value="PGRP"/>
</dbReference>
<dbReference type="SUPFAM" id="SSF55846">
    <property type="entry name" value="N-acetylmuramoyl-L-alanine amidase-like"/>
    <property type="match status" value="1"/>
</dbReference>
<keyword evidence="6" id="KW-1185">Reference proteome</keyword>
<dbReference type="GO" id="GO:0008270">
    <property type="term" value="F:zinc ion binding"/>
    <property type="evidence" value="ECO:0007669"/>
    <property type="project" value="InterPro"/>
</dbReference>
<dbReference type="GO" id="GO:0008745">
    <property type="term" value="F:N-acetylmuramoyl-L-alanine amidase activity"/>
    <property type="evidence" value="ECO:0007669"/>
    <property type="project" value="InterPro"/>
</dbReference>
<dbReference type="InterPro" id="IPR036505">
    <property type="entry name" value="Amidase/PGRP_sf"/>
</dbReference>
<dbReference type="GO" id="GO:0009253">
    <property type="term" value="P:peptidoglycan catabolic process"/>
    <property type="evidence" value="ECO:0007669"/>
    <property type="project" value="InterPro"/>
</dbReference>
<evidence type="ECO:0000259" key="4">
    <source>
        <dbReference type="SMART" id="SM00701"/>
    </source>
</evidence>
<dbReference type="CDD" id="cd06583">
    <property type="entry name" value="PGRP"/>
    <property type="match status" value="1"/>
</dbReference>
<feature type="domain" description="N-acetylmuramoyl-L-alanine amidase" evidence="3">
    <location>
        <begin position="86"/>
        <end position="223"/>
    </location>
</feature>
<dbReference type="PANTHER" id="PTHR11022:SF41">
    <property type="entry name" value="PEPTIDOGLYCAN-RECOGNITION PROTEIN LC-RELATED"/>
    <property type="match status" value="1"/>
</dbReference>
<sequence length="240" mass="26379">MNLSRREILIAGLSLAATGCATTSSTSSRSAERVGPIWPEGVKSPTRVSQTHPNYTAARPTPVPAKESATQAVPGVIARKQWTRHGTGRNVNAMNGVKKITIHHEGWTPVTFTSATAAYDRIENIRQIHTRDRGWADIGYHYIIDRAGRVIEGRPIKYQGAHVSNNNENNLGILVLGNFEKQKPSNAQVKKLGEFTKQMMATHGVPAHAVRTHREINPTQCPGRTLQAHINHLRRTGVIA</sequence>
<evidence type="ECO:0000259" key="3">
    <source>
        <dbReference type="SMART" id="SM00644"/>
    </source>
</evidence>
<protein>
    <recommendedName>
        <fullName evidence="7">N-acetylmuramoyl-L-alanine amidase</fullName>
    </recommendedName>
</protein>
<feature type="domain" description="Peptidoglycan recognition protein family" evidence="4">
    <location>
        <begin position="74"/>
        <end position="217"/>
    </location>
</feature>
<dbReference type="InterPro" id="IPR006311">
    <property type="entry name" value="TAT_signal"/>
</dbReference>
<name>A0A7X0H9X7_9BACT</name>
<dbReference type="Gene3D" id="3.40.80.10">
    <property type="entry name" value="Peptidoglycan recognition protein-like"/>
    <property type="match status" value="1"/>
</dbReference>
<accession>A0A7X0H9X7</accession>
<dbReference type="Pfam" id="PF01510">
    <property type="entry name" value="Amidase_2"/>
    <property type="match status" value="1"/>
</dbReference>
<dbReference type="AlphaFoldDB" id="A0A7X0H9X7"/>
<evidence type="ECO:0000256" key="1">
    <source>
        <dbReference type="ARBA" id="ARBA00007553"/>
    </source>
</evidence>
<dbReference type="EMBL" id="JACHGY010000001">
    <property type="protein sequence ID" value="MBB6430479.1"/>
    <property type="molecule type" value="Genomic_DNA"/>
</dbReference>
<dbReference type="Proteomes" id="UP000541810">
    <property type="component" value="Unassembled WGS sequence"/>
</dbReference>